<evidence type="ECO:0000313" key="3">
    <source>
        <dbReference type="Proteomes" id="UP000509346"/>
    </source>
</evidence>
<protein>
    <submittedName>
        <fullName evidence="2">Uncharacterized protein</fullName>
    </submittedName>
</protein>
<dbReference type="Proteomes" id="UP000509346">
    <property type="component" value="Chromosome"/>
</dbReference>
<evidence type="ECO:0000256" key="1">
    <source>
        <dbReference type="SAM" id="MobiDB-lite"/>
    </source>
</evidence>
<reference evidence="2 3" key="1">
    <citation type="submission" date="2020-07" db="EMBL/GenBank/DDBJ databases">
        <title>Halosimplex litoreum sp. nov. and Halosimplex rubrum sp. nov., isolated from different salt environments.</title>
        <authorList>
            <person name="Cui H."/>
        </authorList>
    </citation>
    <scope>NUCLEOTIDE SEQUENCE [LARGE SCALE GENOMIC DNA]</scope>
    <source>
        <strain evidence="2 3">R2</strain>
    </source>
</reference>
<gene>
    <name evidence="2" type="ORF">HZS54_04525</name>
</gene>
<dbReference type="GeneID" id="56081828"/>
<dbReference type="RefSeq" id="WP_179920763.1">
    <property type="nucleotide sequence ID" value="NZ_CP058909.1"/>
</dbReference>
<accession>A0A7D5SU17</accession>
<organism evidence="2 3">
    <name type="scientific">Halosimplex pelagicum</name>
    <dbReference type="NCBI Taxonomy" id="869886"/>
    <lineage>
        <taxon>Archaea</taxon>
        <taxon>Methanobacteriati</taxon>
        <taxon>Methanobacteriota</taxon>
        <taxon>Stenosarchaea group</taxon>
        <taxon>Halobacteria</taxon>
        <taxon>Halobacteriales</taxon>
        <taxon>Haloarculaceae</taxon>
        <taxon>Halosimplex</taxon>
    </lineage>
</organism>
<dbReference type="OrthoDB" id="235814at2157"/>
<sequence>MTDSGSSRGGIDTDERGRFGRAMTTARSLAIVALVVTAASLAGCGMLGGGGGGGGDGGDGGAQSSIDAPREISEPMDPSASEVFSRVTEIVGVEGEAPGVRTTSLPTSRNLSTPFVTAMVGLPDDPQRLTGPLNATYDPEDNSVLFNDETVFDLNGSQVEYQLAYNFALGLHYQNDWIDADSTESAVVRGTLDAVMREYADEHMDGNFANAHDSAEAAFESTTPYEWATYDALNYYGAEYVASQTDSASEISSIYEGGAPETTEQLLHDTDEGPTDLSVTTDVSNWWIDERMPLGESTLGELGTRAVLRSQLSASEAAAAADGWGNDTGMAFTSARNSSAGAVWVHSWDSASEADEFVDAAEAYAEARSDDTYAVNVTRPAEDTTVVVAHRGNFMSNAEISSTDGTVEVVVGGGSS</sequence>
<proteinExistence type="predicted"/>
<feature type="region of interest" description="Disordered" evidence="1">
    <location>
        <begin position="54"/>
        <end position="79"/>
    </location>
</feature>
<name>A0A7D5SU17_9EURY</name>
<keyword evidence="3" id="KW-1185">Reference proteome</keyword>
<dbReference type="AlphaFoldDB" id="A0A7D5SU17"/>
<dbReference type="KEGG" id="hpel:HZS54_04525"/>
<dbReference type="EMBL" id="CP058909">
    <property type="protein sequence ID" value="QLH80947.1"/>
    <property type="molecule type" value="Genomic_DNA"/>
</dbReference>
<evidence type="ECO:0000313" key="2">
    <source>
        <dbReference type="EMBL" id="QLH80947.1"/>
    </source>
</evidence>